<protein>
    <submittedName>
        <fullName evidence="12">ATP-dependent DNA helicase</fullName>
    </submittedName>
</protein>
<dbReference type="GO" id="GO:0005524">
    <property type="term" value="F:ATP binding"/>
    <property type="evidence" value="ECO:0007669"/>
    <property type="project" value="UniProtKB-KW"/>
</dbReference>
<evidence type="ECO:0000256" key="2">
    <source>
        <dbReference type="ARBA" id="ARBA00022741"/>
    </source>
</evidence>
<feature type="domain" description="Helicase ATP-binding" evidence="11">
    <location>
        <begin position="178"/>
        <end position="436"/>
    </location>
</feature>
<comment type="similarity">
    <text evidence="10">Belongs to the helicase family. DinG subfamily.</text>
</comment>
<evidence type="ECO:0000256" key="9">
    <source>
        <dbReference type="ARBA" id="ARBA00023235"/>
    </source>
</evidence>
<keyword evidence="3" id="KW-0378">Hydrolase</keyword>
<dbReference type="SMART" id="SM00491">
    <property type="entry name" value="HELICc2"/>
    <property type="match status" value="1"/>
</dbReference>
<dbReference type="AlphaFoldDB" id="A0A5B8SVP0"/>
<dbReference type="PANTHER" id="PTHR11472:SF34">
    <property type="entry name" value="REGULATOR OF TELOMERE ELONGATION HELICASE 1"/>
    <property type="match status" value="1"/>
</dbReference>
<dbReference type="GO" id="GO:0006139">
    <property type="term" value="P:nucleobase-containing compound metabolic process"/>
    <property type="evidence" value="ECO:0007669"/>
    <property type="project" value="InterPro"/>
</dbReference>
<accession>A0A5B8SVP0</accession>
<keyword evidence="4 12" id="KW-0347">Helicase</keyword>
<proteinExistence type="inferred from homology"/>
<dbReference type="SUPFAM" id="SSF52540">
    <property type="entry name" value="P-loop containing nucleoside triphosphate hydrolases"/>
    <property type="match status" value="2"/>
</dbReference>
<dbReference type="GO" id="GO:0016818">
    <property type="term" value="F:hydrolase activity, acting on acid anhydrides, in phosphorus-containing anhydrides"/>
    <property type="evidence" value="ECO:0007669"/>
    <property type="project" value="InterPro"/>
</dbReference>
<dbReference type="KEGG" id="paur:FGL86_07685"/>
<dbReference type="InterPro" id="IPR027417">
    <property type="entry name" value="P-loop_NTPase"/>
</dbReference>
<keyword evidence="6" id="KW-0408">Iron</keyword>
<dbReference type="GO" id="GO:0046872">
    <property type="term" value="F:metal ion binding"/>
    <property type="evidence" value="ECO:0007669"/>
    <property type="project" value="UniProtKB-KW"/>
</dbReference>
<dbReference type="PROSITE" id="PS51193">
    <property type="entry name" value="HELICASE_ATP_BIND_2"/>
    <property type="match status" value="1"/>
</dbReference>
<evidence type="ECO:0000256" key="10">
    <source>
        <dbReference type="ARBA" id="ARBA00038058"/>
    </source>
</evidence>
<name>A0A5B8SVP0_9GAMM</name>
<dbReference type="InterPro" id="IPR014013">
    <property type="entry name" value="Helic_SF1/SF2_ATP-bd_DinG/Rad3"/>
</dbReference>
<keyword evidence="13" id="KW-1185">Reference proteome</keyword>
<keyword evidence="1" id="KW-0479">Metal-binding</keyword>
<evidence type="ECO:0000256" key="5">
    <source>
        <dbReference type="ARBA" id="ARBA00022840"/>
    </source>
</evidence>
<keyword evidence="7" id="KW-0411">Iron-sulfur</keyword>
<evidence type="ECO:0000256" key="3">
    <source>
        <dbReference type="ARBA" id="ARBA00022801"/>
    </source>
</evidence>
<sequence>MNYRVAVRALCEFTARTGDLDHRFTPSPSAREGIAGHQLVAARRGESYESEISLSGDYQPDESVILTVGGRADGYDSAANRLEEIKTHRGDLARMSDNQRALHWAQVRVYGALLCRARELEGVTLALVYLDIASQRESVLTEWSTRVELEAFFEDQCERFLIWAAQEAVHRRARDAALEKLVFPYTTFRSGQRELAEAVYKAASTQRCLLMQAPTGIGKTLGTLFPQLAAMPRHNLDRLFYLTAKTTGRGLALNALEHLDAKPLRVLELVARDKACEHPDKACHGESCPLARGFYDRLPEARRQAVAQGGRLDQAALRHIALAHDICPYYLGQELARWCDVVVGDVNHYFDLNAMLFGLTLTQQWRVGVLVDEAHNLVERGRRMYSAELDQAAFKRLRRQAPEALGKTFRRIDRQWNALNKAEHPKGSTTYRELEAIPAKLLSALHKAIAEITEYLADEPAGLDSALSQTYFDLLHFCRVAELFDKQFLCDLSFRCGRRGGTISALALRNVVPATLLAPRFAVSHTSVLFSATLSPSRYYADLLGLPERTPWLEVEAPFVADQLEVRIAADVSTRFRHRQASLDPIGELMAQQFRAQPGNYLAFFSSFDYLEQVLERFHESHPSIPAWRQERRMSEPARQDFLARFEARGQGIGFAVLGGVFGEGIDLPGERLIGAFIATLGLPQINPVNEGFKQRLGAIFGDGYAYTYLYPGLQKVVQAAGRVIRTREDRGVVHLIDDRFNRPEVRELLPDWWQTSTVRSFPLLSLQ</sequence>
<organism evidence="12 13">
    <name type="scientific">Pistricoccus aurantiacus</name>
    <dbReference type="NCBI Taxonomy" id="1883414"/>
    <lineage>
        <taxon>Bacteria</taxon>
        <taxon>Pseudomonadati</taxon>
        <taxon>Pseudomonadota</taxon>
        <taxon>Gammaproteobacteria</taxon>
        <taxon>Oceanospirillales</taxon>
        <taxon>Halomonadaceae</taxon>
        <taxon>Pistricoccus</taxon>
    </lineage>
</organism>
<keyword evidence="9" id="KW-0413">Isomerase</keyword>
<dbReference type="OrthoDB" id="9765586at2"/>
<dbReference type="Pfam" id="PF13307">
    <property type="entry name" value="Helicase_C_2"/>
    <property type="match status" value="1"/>
</dbReference>
<dbReference type="RefSeq" id="WP_147184019.1">
    <property type="nucleotide sequence ID" value="NZ_CP042382.1"/>
</dbReference>
<dbReference type="Gene3D" id="1.10.275.30">
    <property type="match status" value="1"/>
</dbReference>
<evidence type="ECO:0000313" key="13">
    <source>
        <dbReference type="Proteomes" id="UP000321272"/>
    </source>
</evidence>
<dbReference type="GO" id="GO:0051536">
    <property type="term" value="F:iron-sulfur cluster binding"/>
    <property type="evidence" value="ECO:0007669"/>
    <property type="project" value="UniProtKB-KW"/>
</dbReference>
<keyword evidence="2" id="KW-0547">Nucleotide-binding</keyword>
<keyword evidence="8" id="KW-0238">DNA-binding</keyword>
<evidence type="ECO:0000256" key="7">
    <source>
        <dbReference type="ARBA" id="ARBA00023014"/>
    </source>
</evidence>
<gene>
    <name evidence="12" type="ORF">FGL86_07685</name>
</gene>
<dbReference type="GO" id="GO:0003678">
    <property type="term" value="F:DNA helicase activity"/>
    <property type="evidence" value="ECO:0007669"/>
    <property type="project" value="InterPro"/>
</dbReference>
<dbReference type="GO" id="GO:0003677">
    <property type="term" value="F:DNA binding"/>
    <property type="evidence" value="ECO:0007669"/>
    <property type="project" value="UniProtKB-KW"/>
</dbReference>
<evidence type="ECO:0000256" key="6">
    <source>
        <dbReference type="ARBA" id="ARBA00023004"/>
    </source>
</evidence>
<evidence type="ECO:0000256" key="8">
    <source>
        <dbReference type="ARBA" id="ARBA00023125"/>
    </source>
</evidence>
<dbReference type="Proteomes" id="UP000321272">
    <property type="component" value="Chromosome"/>
</dbReference>
<evidence type="ECO:0000256" key="1">
    <source>
        <dbReference type="ARBA" id="ARBA00022723"/>
    </source>
</evidence>
<dbReference type="Gene3D" id="3.40.50.300">
    <property type="entry name" value="P-loop containing nucleotide triphosphate hydrolases"/>
    <property type="match status" value="2"/>
</dbReference>
<dbReference type="PANTHER" id="PTHR11472">
    <property type="entry name" value="DNA REPAIR DEAD HELICASE RAD3/XP-D SUBFAMILY MEMBER"/>
    <property type="match status" value="1"/>
</dbReference>
<evidence type="ECO:0000256" key="4">
    <source>
        <dbReference type="ARBA" id="ARBA00022806"/>
    </source>
</evidence>
<evidence type="ECO:0000313" key="12">
    <source>
        <dbReference type="EMBL" id="QEA38963.1"/>
    </source>
</evidence>
<dbReference type="EMBL" id="CP042382">
    <property type="protein sequence ID" value="QEA38963.1"/>
    <property type="molecule type" value="Genomic_DNA"/>
</dbReference>
<evidence type="ECO:0000259" key="11">
    <source>
        <dbReference type="PROSITE" id="PS51193"/>
    </source>
</evidence>
<dbReference type="Pfam" id="PF06733">
    <property type="entry name" value="DEAD_2"/>
    <property type="match status" value="1"/>
</dbReference>
<reference evidence="12 13" key="1">
    <citation type="submission" date="2019-06" db="EMBL/GenBank/DDBJ databases">
        <title>Genome analyses of bacteria isolated from kimchi.</title>
        <authorList>
            <person name="Lee S."/>
            <person name="Ahn S."/>
            <person name="Roh S."/>
        </authorList>
    </citation>
    <scope>NUCLEOTIDE SEQUENCE [LARGE SCALE GENOMIC DNA]</scope>
    <source>
        <strain evidence="12 13">CBA4606</strain>
    </source>
</reference>
<keyword evidence="5" id="KW-0067">ATP-binding</keyword>
<dbReference type="InterPro" id="IPR006555">
    <property type="entry name" value="ATP-dep_Helicase_C"/>
</dbReference>
<dbReference type="InterPro" id="IPR010614">
    <property type="entry name" value="RAD3-like_helicase_DEAD"/>
</dbReference>
<dbReference type="InterPro" id="IPR045028">
    <property type="entry name" value="DinG/Rad3-like"/>
</dbReference>